<dbReference type="EMBL" id="NHON01000011">
    <property type="protein sequence ID" value="OWJ67736.1"/>
    <property type="molecule type" value="Genomic_DNA"/>
</dbReference>
<gene>
    <name evidence="1" type="ORF">BWR60_08635</name>
</gene>
<dbReference type="OrthoDB" id="7282689at2"/>
<dbReference type="Proteomes" id="UP000196655">
    <property type="component" value="Unassembled WGS sequence"/>
</dbReference>
<protein>
    <submittedName>
        <fullName evidence="1">Uncharacterized protein</fullName>
    </submittedName>
</protein>
<dbReference type="AlphaFoldDB" id="A0A211ZRE2"/>
<organism evidence="1 2">
    <name type="scientific">Inquilinus limosus</name>
    <dbReference type="NCBI Taxonomy" id="171674"/>
    <lineage>
        <taxon>Bacteria</taxon>
        <taxon>Pseudomonadati</taxon>
        <taxon>Pseudomonadota</taxon>
        <taxon>Alphaproteobacteria</taxon>
        <taxon>Rhodospirillales</taxon>
        <taxon>Rhodospirillaceae</taxon>
        <taxon>Inquilinus</taxon>
    </lineage>
</organism>
<comment type="caution">
    <text evidence="1">The sequence shown here is derived from an EMBL/GenBank/DDBJ whole genome shotgun (WGS) entry which is preliminary data.</text>
</comment>
<sequence>MTDETTNLVLEHLKRLQAEQTASRERDQEILSRLAQIEIGLARLARDQASNHAETVEDRHVVDKIKSRLDRIERRLDLVEHPPQ</sequence>
<proteinExistence type="predicted"/>
<accession>A0A211ZRE2</accession>
<evidence type="ECO:0000313" key="2">
    <source>
        <dbReference type="Proteomes" id="UP000196655"/>
    </source>
</evidence>
<name>A0A211ZRE2_9PROT</name>
<keyword evidence="2" id="KW-1185">Reference proteome</keyword>
<evidence type="ECO:0000313" key="1">
    <source>
        <dbReference type="EMBL" id="OWJ67736.1"/>
    </source>
</evidence>
<dbReference type="RefSeq" id="WP_088150592.1">
    <property type="nucleotide sequence ID" value="NZ_NHON01000011.1"/>
</dbReference>
<reference evidence="2" key="1">
    <citation type="submission" date="2017-05" db="EMBL/GenBank/DDBJ databases">
        <authorList>
            <person name="Macchi M."/>
            <person name="Festa S."/>
            <person name="Coppotelli B.M."/>
            <person name="Morelli I.S."/>
        </authorList>
    </citation>
    <scope>NUCLEOTIDE SEQUENCE [LARGE SCALE GENOMIC DNA]</scope>
    <source>
        <strain evidence="2">I</strain>
    </source>
</reference>